<dbReference type="Pfam" id="PF14613">
    <property type="entry name" value="HAM1_C"/>
    <property type="match status" value="1"/>
</dbReference>
<sequence length="901" mass="101999">MATTNSVNVPTNQKIKEKDINTKLQLYGIFEAFAQGKVPSNKQIDVAMNSALEWRGMSSPSKKLSPEGQHLIADLRDVIEKTKIMLLTKNDGNLLQDFIWQTQAIGGNGIQKPGMPVEKDTAKQHGNQALEGLRTLGTLIITNGQFRKLLNDFTVLLRDIAGDAAQKAANQVNPSEEQLQQIDRPAEDNTWHEKPDFQQMKQDYQQKLPLGKKDIQDAAAQAGGDAAQQANPQGSRDPADTANMAAREQRDGAQTGVDPKTGAKQGAQNFKNNLNSRFDDEQKEKMRKYRERTNNYFKDKVPKDRREQTIFRLKKMVVEIQSHSDYQQAIDTLLRLAEEYSGHGKNLANQGSQTAKGAHDQDSLKTAETDLRVRILDFFSRSQPMLTNLKELLERFANSTSFDDLFDSINTIYEDANRDPELKNWFREMNRYIRRCLQEQGYILEDASNEDWNRLYDQGHFLLRDRYRNHTDRILDEFKFIGHQFDEDKENQAFARSMEKLFQDLGNDQDGKPTFKPHLVKDLTEVLIPSFFEHIRYIPIPRIEYSDNMVDAVIENLVIEGDNLAPNMMEFGSDNYWKWGRKGVQGKNKNKVMMSVSGVQMDLRDVAFYVKKKEGFPSITDKGVMDIFLGGTGLSFKVGMETADKSDRSHFFKINSVTVDIKNMDIKMKQSNHKLLFGLFKPILFKVMRPVIQKVVEKQIRDNFAKLDAMMYRVKQETDRAQEEAKSTNDPEQKANIYQRYFNAWQREIQKQKDEKEAKAKEVASDKKVNVAITQQDSMFKNISLPGGISTKATEYKQLADKGDKWESPVFSIGSARESSNLPAPSRPQRKQHSTTEAVLRGPSNGQGFSNNQNQLPGSGTGNFGNSQNTFGNNSNNFTGNGGNQGGYGGAQGGAGGLTYA</sequence>
<evidence type="ECO:0000259" key="3">
    <source>
        <dbReference type="Pfam" id="PF19343"/>
    </source>
</evidence>
<organism evidence="4 5">
    <name type="scientific">Extremus antarcticus</name>
    <dbReference type="NCBI Taxonomy" id="702011"/>
    <lineage>
        <taxon>Eukaryota</taxon>
        <taxon>Fungi</taxon>
        <taxon>Dikarya</taxon>
        <taxon>Ascomycota</taxon>
        <taxon>Pezizomycotina</taxon>
        <taxon>Dothideomycetes</taxon>
        <taxon>Dothideomycetidae</taxon>
        <taxon>Mycosphaerellales</taxon>
        <taxon>Extremaceae</taxon>
        <taxon>Extremus</taxon>
    </lineage>
</organism>
<feature type="domain" description="HAM1-like C-terminal" evidence="2">
    <location>
        <begin position="659"/>
        <end position="823"/>
    </location>
</feature>
<dbReference type="Proteomes" id="UP001271007">
    <property type="component" value="Unassembled WGS sequence"/>
</dbReference>
<feature type="compositionally biased region" description="Gly residues" evidence="1">
    <location>
        <begin position="880"/>
        <end position="901"/>
    </location>
</feature>
<feature type="compositionally biased region" description="Polar residues" evidence="1">
    <location>
        <begin position="266"/>
        <end position="276"/>
    </location>
</feature>
<dbReference type="Pfam" id="PF19343">
    <property type="entry name" value="HAM1_N"/>
    <property type="match status" value="1"/>
</dbReference>
<dbReference type="InterPro" id="IPR017943">
    <property type="entry name" value="Bactericidal_perm-incr_a/b_dom"/>
</dbReference>
<dbReference type="SUPFAM" id="SSF55394">
    <property type="entry name" value="Bactericidal permeability-increasing protein, BPI"/>
    <property type="match status" value="1"/>
</dbReference>
<gene>
    <name evidence="4" type="ORF">LTR09_007503</name>
</gene>
<feature type="compositionally biased region" description="Low complexity" evidence="1">
    <location>
        <begin position="864"/>
        <end position="879"/>
    </location>
</feature>
<name>A0AAJ0DJF0_9PEZI</name>
<reference evidence="4" key="1">
    <citation type="submission" date="2023-04" db="EMBL/GenBank/DDBJ databases">
        <title>Black Yeasts Isolated from many extreme environments.</title>
        <authorList>
            <person name="Coleine C."/>
            <person name="Stajich J.E."/>
            <person name="Selbmann L."/>
        </authorList>
    </citation>
    <scope>NUCLEOTIDE SEQUENCE</scope>
    <source>
        <strain evidence="4">CCFEE 5312</strain>
    </source>
</reference>
<evidence type="ECO:0000259" key="2">
    <source>
        <dbReference type="Pfam" id="PF14613"/>
    </source>
</evidence>
<feature type="domain" description="HAM1-like N-terminal" evidence="3">
    <location>
        <begin position="4"/>
        <end position="647"/>
    </location>
</feature>
<feature type="compositionally biased region" description="Low complexity" evidence="1">
    <location>
        <begin position="218"/>
        <end position="230"/>
    </location>
</feature>
<protein>
    <submittedName>
        <fullName evidence="4">Uncharacterized protein</fullName>
    </submittedName>
</protein>
<dbReference type="PANTHER" id="PTHR31138">
    <property type="entry name" value="CHROMOSOME 19, WHOLE GENOME SHOTGUN SEQUENCE"/>
    <property type="match status" value="1"/>
</dbReference>
<feature type="compositionally biased region" description="Low complexity" evidence="1">
    <location>
        <begin position="844"/>
        <end position="855"/>
    </location>
</feature>
<dbReference type="InterPro" id="IPR027842">
    <property type="entry name" value="HAM1-like_C"/>
</dbReference>
<evidence type="ECO:0000313" key="5">
    <source>
        <dbReference type="Proteomes" id="UP001271007"/>
    </source>
</evidence>
<dbReference type="AlphaFoldDB" id="A0AAJ0DJF0"/>
<evidence type="ECO:0000313" key="4">
    <source>
        <dbReference type="EMBL" id="KAK3051480.1"/>
    </source>
</evidence>
<dbReference type="InterPro" id="IPR045967">
    <property type="entry name" value="HAM1-like_N"/>
</dbReference>
<dbReference type="GO" id="GO:0008289">
    <property type="term" value="F:lipid binding"/>
    <property type="evidence" value="ECO:0007669"/>
    <property type="project" value="InterPro"/>
</dbReference>
<dbReference type="PANTHER" id="PTHR31138:SF1">
    <property type="entry name" value="PDZ DOMAIN-CONTAINING PROTEIN"/>
    <property type="match status" value="1"/>
</dbReference>
<dbReference type="EMBL" id="JAWDJX010000026">
    <property type="protein sequence ID" value="KAK3051480.1"/>
    <property type="molecule type" value="Genomic_DNA"/>
</dbReference>
<evidence type="ECO:0000256" key="1">
    <source>
        <dbReference type="SAM" id="MobiDB-lite"/>
    </source>
</evidence>
<feature type="region of interest" description="Disordered" evidence="1">
    <location>
        <begin position="218"/>
        <end position="294"/>
    </location>
</feature>
<dbReference type="Gene3D" id="3.15.10.10">
    <property type="entry name" value="Bactericidal permeability-increasing protein, domain 1"/>
    <property type="match status" value="1"/>
</dbReference>
<proteinExistence type="predicted"/>
<comment type="caution">
    <text evidence="4">The sequence shown here is derived from an EMBL/GenBank/DDBJ whole genome shotgun (WGS) entry which is preliminary data.</text>
</comment>
<keyword evidence="5" id="KW-1185">Reference proteome</keyword>
<feature type="region of interest" description="Disordered" evidence="1">
    <location>
        <begin position="815"/>
        <end position="901"/>
    </location>
</feature>
<accession>A0AAJ0DJF0</accession>